<comment type="caution">
    <text evidence="1">The sequence shown here is derived from an EMBL/GenBank/DDBJ whole genome shotgun (WGS) entry which is preliminary data.</text>
</comment>
<dbReference type="EMBL" id="BAAAFH010000025">
    <property type="protein sequence ID" value="GAA0877016.1"/>
    <property type="molecule type" value="Genomic_DNA"/>
</dbReference>
<accession>A0ABN1MUI5</accession>
<reference evidence="1 2" key="1">
    <citation type="journal article" date="2019" name="Int. J. Syst. Evol. Microbiol.">
        <title>The Global Catalogue of Microorganisms (GCM) 10K type strain sequencing project: providing services to taxonomists for standard genome sequencing and annotation.</title>
        <authorList>
            <consortium name="The Broad Institute Genomics Platform"/>
            <consortium name="The Broad Institute Genome Sequencing Center for Infectious Disease"/>
            <person name="Wu L."/>
            <person name="Ma J."/>
        </authorList>
    </citation>
    <scope>NUCLEOTIDE SEQUENCE [LARGE SCALE GENOMIC DNA]</scope>
    <source>
        <strain evidence="1 2">JCM 16083</strain>
    </source>
</reference>
<proteinExistence type="predicted"/>
<organism evidence="1 2">
    <name type="scientific">Wandonia haliotis</name>
    <dbReference type="NCBI Taxonomy" id="574963"/>
    <lineage>
        <taxon>Bacteria</taxon>
        <taxon>Pseudomonadati</taxon>
        <taxon>Bacteroidota</taxon>
        <taxon>Flavobacteriia</taxon>
        <taxon>Flavobacteriales</taxon>
        <taxon>Crocinitomicaceae</taxon>
        <taxon>Wandonia</taxon>
    </lineage>
</organism>
<sequence length="196" mass="22374">MKAIRFLIIIIFVLGVNISSSYSQNTIEEQEVNDSISWSGSLLFSGGQFYFYPNIHTSQIHRILSNNSSLLSFKLTFICNQFLLKSDVNFYFSTNEIRKNYLDSNSVRHRVHFADVEIKFKTDYLFLEDKVMKQAAIINNKLVYIEFVGSIYGTIIDIVGEKNKSGNSLFIEDAKSFAPGVLRFDCGEDSQDKGDN</sequence>
<keyword evidence="2" id="KW-1185">Reference proteome</keyword>
<name>A0ABN1MUI5_9FLAO</name>
<evidence type="ECO:0000313" key="1">
    <source>
        <dbReference type="EMBL" id="GAA0877016.1"/>
    </source>
</evidence>
<evidence type="ECO:0000313" key="2">
    <source>
        <dbReference type="Proteomes" id="UP001501126"/>
    </source>
</evidence>
<dbReference type="Proteomes" id="UP001501126">
    <property type="component" value="Unassembled WGS sequence"/>
</dbReference>
<protein>
    <submittedName>
        <fullName evidence="1">Uncharacterized protein</fullName>
    </submittedName>
</protein>
<dbReference type="RefSeq" id="WP_343791088.1">
    <property type="nucleotide sequence ID" value="NZ_BAAAFH010000025.1"/>
</dbReference>
<gene>
    <name evidence="1" type="ORF">GCM10009118_34260</name>
</gene>